<proteinExistence type="predicted"/>
<sequence>MASIRTARTIAAVAALPLAAALFAGVAYADNGSFASSGSGAVSSSQEGTGVGNDNNGNSTSTQQVANGDGASNQDNTASVNGAGFTHIDQSNATVSFANLW</sequence>
<keyword evidence="4" id="KW-1185">Reference proteome</keyword>
<dbReference type="RefSeq" id="WP_346096156.1">
    <property type="nucleotide sequence ID" value="NZ_BAAABY010000026.1"/>
</dbReference>
<feature type="chain" id="PRO_5046890047" description="Secreted protein" evidence="2">
    <location>
        <begin position="30"/>
        <end position="101"/>
    </location>
</feature>
<keyword evidence="2" id="KW-0732">Signal</keyword>
<feature type="signal peptide" evidence="2">
    <location>
        <begin position="1"/>
        <end position="29"/>
    </location>
</feature>
<organism evidence="3 4">
    <name type="scientific">Streptomyces olivaceiscleroticus</name>
    <dbReference type="NCBI Taxonomy" id="68245"/>
    <lineage>
        <taxon>Bacteria</taxon>
        <taxon>Bacillati</taxon>
        <taxon>Actinomycetota</taxon>
        <taxon>Actinomycetes</taxon>
        <taxon>Kitasatosporales</taxon>
        <taxon>Streptomycetaceae</taxon>
        <taxon>Streptomyces</taxon>
    </lineage>
</organism>
<feature type="compositionally biased region" description="Low complexity" evidence="1">
    <location>
        <begin position="35"/>
        <end position="45"/>
    </location>
</feature>
<accession>A0ABP3K2R0</accession>
<evidence type="ECO:0000313" key="4">
    <source>
        <dbReference type="Proteomes" id="UP001500909"/>
    </source>
</evidence>
<evidence type="ECO:0008006" key="5">
    <source>
        <dbReference type="Google" id="ProtNLM"/>
    </source>
</evidence>
<dbReference type="Proteomes" id="UP001500909">
    <property type="component" value="Unassembled WGS sequence"/>
</dbReference>
<dbReference type="EMBL" id="BAAABY010000026">
    <property type="protein sequence ID" value="GAA0470149.1"/>
    <property type="molecule type" value="Genomic_DNA"/>
</dbReference>
<comment type="caution">
    <text evidence="3">The sequence shown here is derived from an EMBL/GenBank/DDBJ whole genome shotgun (WGS) entry which is preliminary data.</text>
</comment>
<feature type="compositionally biased region" description="Polar residues" evidence="1">
    <location>
        <begin position="46"/>
        <end position="80"/>
    </location>
</feature>
<evidence type="ECO:0000256" key="1">
    <source>
        <dbReference type="SAM" id="MobiDB-lite"/>
    </source>
</evidence>
<protein>
    <recommendedName>
        <fullName evidence="5">Secreted protein</fullName>
    </recommendedName>
</protein>
<feature type="region of interest" description="Disordered" evidence="1">
    <location>
        <begin position="35"/>
        <end position="85"/>
    </location>
</feature>
<evidence type="ECO:0000313" key="3">
    <source>
        <dbReference type="EMBL" id="GAA0470149.1"/>
    </source>
</evidence>
<gene>
    <name evidence="3" type="ORF">GCM10010361_37960</name>
</gene>
<name>A0ABP3K2R0_9ACTN</name>
<reference evidence="4" key="1">
    <citation type="journal article" date="2019" name="Int. J. Syst. Evol. Microbiol.">
        <title>The Global Catalogue of Microorganisms (GCM) 10K type strain sequencing project: providing services to taxonomists for standard genome sequencing and annotation.</title>
        <authorList>
            <consortium name="The Broad Institute Genomics Platform"/>
            <consortium name="The Broad Institute Genome Sequencing Center for Infectious Disease"/>
            <person name="Wu L."/>
            <person name="Ma J."/>
        </authorList>
    </citation>
    <scope>NUCLEOTIDE SEQUENCE [LARGE SCALE GENOMIC DNA]</scope>
    <source>
        <strain evidence="4">JCM 4805</strain>
    </source>
</reference>
<evidence type="ECO:0000256" key="2">
    <source>
        <dbReference type="SAM" id="SignalP"/>
    </source>
</evidence>